<comment type="function">
    <text evidence="8 9">Required for the first step of histidine biosynthesis. May allow the feedback regulation of ATP phosphoribosyltransferase activity by histidine.</text>
</comment>
<accession>A0A075LJH6</accession>
<dbReference type="UniPathway" id="UPA00031">
    <property type="reaction ID" value="UER00006"/>
</dbReference>
<dbReference type="GO" id="GO:0005737">
    <property type="term" value="C:cytoplasm"/>
    <property type="evidence" value="ECO:0007669"/>
    <property type="project" value="UniProtKB-SubCell"/>
</dbReference>
<protein>
    <recommendedName>
        <fullName evidence="4 9">ATP phosphoribosyltransferase regulatory subunit</fullName>
    </recommendedName>
</protein>
<comment type="similarity">
    <text evidence="3 9">Belongs to the class-II aminoacyl-tRNA synthetase family. HisZ subfamily.</text>
</comment>
<evidence type="ECO:0000256" key="9">
    <source>
        <dbReference type="HAMAP-Rule" id="MF_00125"/>
    </source>
</evidence>
<evidence type="ECO:0000256" key="10">
    <source>
        <dbReference type="PIRSR" id="PIRSR001549-1"/>
    </source>
</evidence>
<dbReference type="GO" id="GO:0006427">
    <property type="term" value="P:histidyl-tRNA aminoacylation"/>
    <property type="evidence" value="ECO:0007669"/>
    <property type="project" value="TreeGrafter"/>
</dbReference>
<evidence type="ECO:0000313" key="13">
    <source>
        <dbReference type="Proteomes" id="UP000027980"/>
    </source>
</evidence>
<evidence type="ECO:0000256" key="8">
    <source>
        <dbReference type="ARBA" id="ARBA00025246"/>
    </source>
</evidence>
<keyword evidence="5 9" id="KW-0963">Cytoplasm</keyword>
<dbReference type="HAMAP" id="MF_00125">
    <property type="entry name" value="HisZ"/>
    <property type="match status" value="1"/>
</dbReference>
<dbReference type="InterPro" id="IPR004516">
    <property type="entry name" value="HisRS/HisZ"/>
</dbReference>
<feature type="domain" description="Class II Histidinyl-tRNA synthetase (HisRS)-like catalytic core" evidence="11">
    <location>
        <begin position="7"/>
        <end position="305"/>
    </location>
</feature>
<dbReference type="AlphaFoldDB" id="A0A075LJH6"/>
<dbReference type="Gene3D" id="3.30.930.10">
    <property type="entry name" value="Bira Bifunctional Protein, Domain 2"/>
    <property type="match status" value="1"/>
</dbReference>
<dbReference type="InterPro" id="IPR041715">
    <property type="entry name" value="HisRS-like_core"/>
</dbReference>
<evidence type="ECO:0000256" key="5">
    <source>
        <dbReference type="ARBA" id="ARBA00022490"/>
    </source>
</evidence>
<dbReference type="GO" id="GO:0004821">
    <property type="term" value="F:histidine-tRNA ligase activity"/>
    <property type="evidence" value="ECO:0007669"/>
    <property type="project" value="TreeGrafter"/>
</dbReference>
<comment type="subcellular location">
    <subcellularLocation>
        <location evidence="1 9">Cytoplasm</location>
    </subcellularLocation>
</comment>
<dbReference type="GO" id="GO:0140096">
    <property type="term" value="F:catalytic activity, acting on a protein"/>
    <property type="evidence" value="ECO:0007669"/>
    <property type="project" value="UniProtKB-ARBA"/>
</dbReference>
<evidence type="ECO:0000256" key="4">
    <source>
        <dbReference type="ARBA" id="ARBA00020397"/>
    </source>
</evidence>
<dbReference type="PANTHER" id="PTHR43707">
    <property type="entry name" value="HISTIDYL-TRNA SYNTHETASE"/>
    <property type="match status" value="1"/>
</dbReference>
<dbReference type="GeneID" id="34221026"/>
<evidence type="ECO:0000256" key="3">
    <source>
        <dbReference type="ARBA" id="ARBA00005539"/>
    </source>
</evidence>
<dbReference type="SUPFAM" id="SSF55681">
    <property type="entry name" value="Class II aaRS and biotin synthetases"/>
    <property type="match status" value="1"/>
</dbReference>
<dbReference type="EMBL" id="CP008876">
    <property type="protein sequence ID" value="AIF66534.1"/>
    <property type="molecule type" value="Genomic_DNA"/>
</dbReference>
<feature type="binding site" evidence="10">
    <location>
        <position position="117"/>
    </location>
    <ligand>
        <name>L-histidine</name>
        <dbReference type="ChEBI" id="CHEBI:57595"/>
    </ligand>
</feature>
<evidence type="ECO:0000256" key="6">
    <source>
        <dbReference type="ARBA" id="ARBA00022605"/>
    </source>
</evidence>
<sequence length="372" mass="41595">MFLPAGSRDLTGRQLVNRVAIYEKFQSVVNLRNYQAIETPVIEYSTTFTNPYAGMTLKKMLKWFDEEGEIEVLRPDWTIAVARALANQQSNQQKWAYAGSVFKKDHAGVESHQAGIEIIRTPGLFGEYESLFTAVRFLRELGLQQYSIELGHTEIFETFISSLKLDEAAASQIRQAMHDKRKDEVYRLVKETGNEETAEAVAALADAFGGTAILDKFAGEWENNSKLLPVIQELQQLAAALEELGQDVIVDLGRVKQLPYYNGAMFRGFLADSGAECFSGGRYDELYEQFGGKMSAVGLAFDMDVLATALPAPEKQERICLLTDEKGLIAAEALRYKYPDAVVDVRTEATAENYDRVYKVVQSGEGYEVVEK</sequence>
<dbReference type="InterPro" id="IPR004517">
    <property type="entry name" value="HisZ"/>
</dbReference>
<organism evidence="12 13">
    <name type="scientific">Terribacillus saccharophilus</name>
    <dbReference type="NCBI Taxonomy" id="361277"/>
    <lineage>
        <taxon>Bacteria</taxon>
        <taxon>Bacillati</taxon>
        <taxon>Bacillota</taxon>
        <taxon>Bacilli</taxon>
        <taxon>Bacillales</taxon>
        <taxon>Bacillaceae</taxon>
        <taxon>Terribacillus</taxon>
    </lineage>
</organism>
<dbReference type="OrthoDB" id="9800814at2"/>
<feature type="binding site" evidence="10">
    <location>
        <begin position="260"/>
        <end position="261"/>
    </location>
    <ligand>
        <name>L-histidine</name>
        <dbReference type="ChEBI" id="CHEBI:57595"/>
    </ligand>
</feature>
<dbReference type="PANTHER" id="PTHR43707:SF6">
    <property type="entry name" value="ATP PHOSPHORIBOSYLTRANSFERASE REGULATORY SUBUNIT"/>
    <property type="match status" value="1"/>
</dbReference>
<comment type="subunit">
    <text evidence="9">Heteromultimer composed of HisG and HisZ subunits.</text>
</comment>
<evidence type="ECO:0000256" key="1">
    <source>
        <dbReference type="ARBA" id="ARBA00004496"/>
    </source>
</evidence>
<keyword evidence="12" id="KW-0436">Ligase</keyword>
<comment type="pathway">
    <text evidence="2 9">Amino-acid biosynthesis; L-histidine biosynthesis; L-histidine from 5-phospho-alpha-D-ribose 1-diphosphate: step 1/9.</text>
</comment>
<evidence type="ECO:0000256" key="7">
    <source>
        <dbReference type="ARBA" id="ARBA00023102"/>
    </source>
</evidence>
<dbReference type="RefSeq" id="WP_038560641.1">
    <property type="nucleotide sequence ID" value="NZ_CP008876.1"/>
</dbReference>
<keyword evidence="12" id="KW-0030">Aminoacyl-tRNA synthetase</keyword>
<dbReference type="Proteomes" id="UP000027980">
    <property type="component" value="Chromosome"/>
</dbReference>
<proteinExistence type="inferred from homology"/>
<dbReference type="PIRSF" id="PIRSF001549">
    <property type="entry name" value="His-tRNA_synth"/>
    <property type="match status" value="1"/>
</dbReference>
<evidence type="ECO:0000256" key="2">
    <source>
        <dbReference type="ARBA" id="ARBA00004667"/>
    </source>
</evidence>
<evidence type="ECO:0000313" key="12">
    <source>
        <dbReference type="EMBL" id="AIF66534.1"/>
    </source>
</evidence>
<reference evidence="12 13" key="1">
    <citation type="submission" date="2014-07" db="EMBL/GenBank/DDBJ databases">
        <title>Complete genome sequence of a moderately halophilic bacterium Terribacillus aidingensis MP602, isolated from Cryptomeria fortunei in Tianmu mountain in China.</title>
        <authorList>
            <person name="Wang Y."/>
            <person name="Lu P."/>
            <person name="Zhang L."/>
        </authorList>
    </citation>
    <scope>NUCLEOTIDE SEQUENCE [LARGE SCALE GENOMIC DNA]</scope>
    <source>
        <strain evidence="12 13">MP602</strain>
    </source>
</reference>
<gene>
    <name evidence="9" type="primary">hisZ</name>
    <name evidence="12" type="ORF">GZ22_07725</name>
</gene>
<name>A0A075LJH6_9BACI</name>
<dbReference type="GO" id="GO:0016740">
    <property type="term" value="F:transferase activity"/>
    <property type="evidence" value="ECO:0007669"/>
    <property type="project" value="UniProtKB-ARBA"/>
</dbReference>
<keyword evidence="7 9" id="KW-0368">Histidine biosynthesis</keyword>
<dbReference type="InterPro" id="IPR045864">
    <property type="entry name" value="aa-tRNA-synth_II/BPL/LPL"/>
</dbReference>
<comment type="miscellaneous">
    <text evidence="9">This function is generally fulfilled by the C-terminal part of HisG, which is missing in some bacteria such as this one.</text>
</comment>
<feature type="binding site" evidence="10">
    <location>
        <begin position="76"/>
        <end position="78"/>
    </location>
    <ligand>
        <name>L-histidine</name>
        <dbReference type="ChEBI" id="CHEBI:57595"/>
    </ligand>
</feature>
<dbReference type="Pfam" id="PF13393">
    <property type="entry name" value="tRNA-synt_His"/>
    <property type="match status" value="1"/>
</dbReference>
<evidence type="ECO:0000259" key="11">
    <source>
        <dbReference type="Pfam" id="PF13393"/>
    </source>
</evidence>
<keyword evidence="6 9" id="KW-0028">Amino-acid biosynthesis</keyword>
<dbReference type="GO" id="GO:0000105">
    <property type="term" value="P:L-histidine biosynthetic process"/>
    <property type="evidence" value="ECO:0007669"/>
    <property type="project" value="UniProtKB-UniRule"/>
</dbReference>
<dbReference type="HOGENOM" id="CLU_025113_0_0_9"/>
<feature type="binding site" evidence="10">
    <location>
        <position position="113"/>
    </location>
    <ligand>
        <name>L-histidine</name>
        <dbReference type="ChEBI" id="CHEBI:57595"/>
    </ligand>
</feature>
<dbReference type="KEGG" id="tap:GZ22_07725"/>